<keyword evidence="3" id="KW-1185">Reference proteome</keyword>
<dbReference type="Proteomes" id="UP001529510">
    <property type="component" value="Unassembled WGS sequence"/>
</dbReference>
<gene>
    <name evidence="2" type="ORF">M9458_051529</name>
</gene>
<evidence type="ECO:0000313" key="2">
    <source>
        <dbReference type="EMBL" id="KAL0153158.1"/>
    </source>
</evidence>
<dbReference type="AlphaFoldDB" id="A0ABD0MSZ8"/>
<evidence type="ECO:0000313" key="3">
    <source>
        <dbReference type="Proteomes" id="UP001529510"/>
    </source>
</evidence>
<reference evidence="2 3" key="1">
    <citation type="submission" date="2024-05" db="EMBL/GenBank/DDBJ databases">
        <title>Genome sequencing and assembly of Indian major carp, Cirrhinus mrigala (Hamilton, 1822).</title>
        <authorList>
            <person name="Mohindra V."/>
            <person name="Chowdhury L.M."/>
            <person name="Lal K."/>
            <person name="Jena J.K."/>
        </authorList>
    </citation>
    <scope>NUCLEOTIDE SEQUENCE [LARGE SCALE GENOMIC DNA]</scope>
    <source>
        <strain evidence="2">CM1030</strain>
        <tissue evidence="2">Blood</tissue>
    </source>
</reference>
<name>A0ABD0MSZ8_CIRMR</name>
<keyword evidence="1" id="KW-1133">Transmembrane helix</keyword>
<feature type="transmembrane region" description="Helical" evidence="1">
    <location>
        <begin position="101"/>
        <end position="123"/>
    </location>
</feature>
<keyword evidence="1" id="KW-0812">Transmembrane</keyword>
<evidence type="ECO:0000256" key="1">
    <source>
        <dbReference type="SAM" id="Phobius"/>
    </source>
</evidence>
<organism evidence="2 3">
    <name type="scientific">Cirrhinus mrigala</name>
    <name type="common">Mrigala</name>
    <dbReference type="NCBI Taxonomy" id="683832"/>
    <lineage>
        <taxon>Eukaryota</taxon>
        <taxon>Metazoa</taxon>
        <taxon>Chordata</taxon>
        <taxon>Craniata</taxon>
        <taxon>Vertebrata</taxon>
        <taxon>Euteleostomi</taxon>
        <taxon>Actinopterygii</taxon>
        <taxon>Neopterygii</taxon>
        <taxon>Teleostei</taxon>
        <taxon>Ostariophysi</taxon>
        <taxon>Cypriniformes</taxon>
        <taxon>Cyprinidae</taxon>
        <taxon>Labeoninae</taxon>
        <taxon>Labeonini</taxon>
        <taxon>Cirrhinus</taxon>
    </lineage>
</organism>
<comment type="caution">
    <text evidence="2">The sequence shown here is derived from an EMBL/GenBank/DDBJ whole genome shotgun (WGS) entry which is preliminary data.</text>
</comment>
<sequence length="157" mass="17966">VIASCDDVTGSVGKDVNLTCSVSLKKTECCVVSYKFQDYKIDNYSCDQRNFTWRYTPTTALKEQFRFFVQATCGHDGKNFIVDITKSSLAKREDPKSKHNVTAVFVGCFILILIIIIIMTVIYKKKPNFTKPCGFQKRMFQCIRHKEDNTTPPQDVI</sequence>
<feature type="non-terminal residue" evidence="2">
    <location>
        <position position="1"/>
    </location>
</feature>
<accession>A0ABD0MSZ8</accession>
<protein>
    <submittedName>
        <fullName evidence="2">Uncharacterized protein</fullName>
    </submittedName>
</protein>
<proteinExistence type="predicted"/>
<keyword evidence="1" id="KW-0472">Membrane</keyword>
<dbReference type="EMBL" id="JAMKFB020000131">
    <property type="protein sequence ID" value="KAL0153158.1"/>
    <property type="molecule type" value="Genomic_DNA"/>
</dbReference>